<sequence>MPAPLFAPNDRDRLTEIELGPSPAPARILSGAPETSELILHEAPGLEIGVWEVTPGAFRSTKQGISEFMVFLAGRGTITRESGEVVAIEPDAFVSLPDGSEVVWDVVETVRKVYVITDTTPAVAR</sequence>
<proteinExistence type="predicted"/>
<dbReference type="RefSeq" id="WP_244728848.1">
    <property type="nucleotide sequence ID" value="NZ_CP095045.1"/>
</dbReference>
<name>A0ABY4FNQ9_9MICO</name>
<gene>
    <name evidence="2" type="ORF">MUN78_03515</name>
</gene>
<dbReference type="InterPro" id="IPR011051">
    <property type="entry name" value="RmlC_Cupin_sf"/>
</dbReference>
<feature type="domain" description="(S)-ureidoglycine aminohydrolase cupin" evidence="1">
    <location>
        <begin position="48"/>
        <end position="114"/>
    </location>
</feature>
<dbReference type="SUPFAM" id="SSF51182">
    <property type="entry name" value="RmlC-like cupins"/>
    <property type="match status" value="1"/>
</dbReference>
<evidence type="ECO:0000259" key="1">
    <source>
        <dbReference type="Pfam" id="PF05899"/>
    </source>
</evidence>
<dbReference type="InterPro" id="IPR014710">
    <property type="entry name" value="RmlC-like_jellyroll"/>
</dbReference>
<dbReference type="Proteomes" id="UP000831786">
    <property type="component" value="Chromosome"/>
</dbReference>
<dbReference type="Gene3D" id="2.60.120.10">
    <property type="entry name" value="Jelly Rolls"/>
    <property type="match status" value="1"/>
</dbReference>
<dbReference type="Pfam" id="PF05899">
    <property type="entry name" value="Cupin_3"/>
    <property type="match status" value="1"/>
</dbReference>
<dbReference type="PANTHER" id="PTHR40943">
    <property type="entry name" value="CYTOPLASMIC PROTEIN-RELATED"/>
    <property type="match status" value="1"/>
</dbReference>
<accession>A0ABY4FNQ9</accession>
<organism evidence="2 3">
    <name type="scientific">Leucobacter allii</name>
    <dbReference type="NCBI Taxonomy" id="2932247"/>
    <lineage>
        <taxon>Bacteria</taxon>
        <taxon>Bacillati</taxon>
        <taxon>Actinomycetota</taxon>
        <taxon>Actinomycetes</taxon>
        <taxon>Micrococcales</taxon>
        <taxon>Microbacteriaceae</taxon>
        <taxon>Leucobacter</taxon>
    </lineage>
</organism>
<keyword evidence="3" id="KW-1185">Reference proteome</keyword>
<evidence type="ECO:0000313" key="2">
    <source>
        <dbReference type="EMBL" id="UOQ57920.1"/>
    </source>
</evidence>
<dbReference type="InterPro" id="IPR008579">
    <property type="entry name" value="UGlyAH_Cupin_dom"/>
</dbReference>
<dbReference type="EMBL" id="CP095045">
    <property type="protein sequence ID" value="UOQ57920.1"/>
    <property type="molecule type" value="Genomic_DNA"/>
</dbReference>
<protein>
    <submittedName>
        <fullName evidence="2">Cupin domain-containing protein</fullName>
    </submittedName>
</protein>
<dbReference type="PANTHER" id="PTHR40943:SF1">
    <property type="entry name" value="CYTOPLASMIC PROTEIN"/>
    <property type="match status" value="1"/>
</dbReference>
<evidence type="ECO:0000313" key="3">
    <source>
        <dbReference type="Proteomes" id="UP000831786"/>
    </source>
</evidence>
<reference evidence="2 3" key="1">
    <citation type="submission" date="2022-04" db="EMBL/GenBank/DDBJ databases">
        <title>Leucobacter sp. isolated from rhizosphere of garlic.</title>
        <authorList>
            <person name="Won M."/>
            <person name="Lee C.-M."/>
            <person name="Woen H.-Y."/>
            <person name="Kwon S.-W."/>
        </authorList>
    </citation>
    <scope>NUCLEOTIDE SEQUENCE [LARGE SCALE GENOMIC DNA]</scope>
    <source>
        <strain evidence="2 3">H21R-40</strain>
    </source>
</reference>